<reference evidence="2 3" key="1">
    <citation type="submission" date="2020-04" db="EMBL/GenBank/DDBJ databases">
        <title>Achromobacter ruhlandii genome sequencing and assembly.</title>
        <authorList>
            <person name="Martins R.C.R."/>
            <person name="Perdigao-Neto L.V."/>
            <person name="Levin A.S.S."/>
            <person name="Costa S.F."/>
        </authorList>
    </citation>
    <scope>NUCLEOTIDE SEQUENCE [LARGE SCALE GENOMIC DNA]</scope>
    <source>
        <strain evidence="2 3">9035ralo</strain>
    </source>
</reference>
<protein>
    <recommendedName>
        <fullName evidence="4">Lipoprotein</fullName>
    </recommendedName>
</protein>
<comment type="caution">
    <text evidence="2">The sequence shown here is derived from an EMBL/GenBank/DDBJ whole genome shotgun (WGS) entry which is preliminary data.</text>
</comment>
<gene>
    <name evidence="2" type="ORF">HGQ98_00575</name>
</gene>
<name>A0A848NCL2_9BURK</name>
<sequence length="131" mass="14403">MKRLCALALSTAAILAGCGQFQNVKVADIQNPEHLRSEKDFPMTVQQIADALYKHGATCGALPALHINPTDRNEAYLTMPMMGLSDSSAGAHLAFRQTGQQTHVKAYTYYSSWTHYVDQIYAAIEQPGKCK</sequence>
<dbReference type="RefSeq" id="WP_169535630.1">
    <property type="nucleotide sequence ID" value="NZ_JABBZE010000002.1"/>
</dbReference>
<keyword evidence="1" id="KW-0732">Signal</keyword>
<organism evidence="2 3">
    <name type="scientific">Achromobacter ruhlandii</name>
    <dbReference type="NCBI Taxonomy" id="72557"/>
    <lineage>
        <taxon>Bacteria</taxon>
        <taxon>Pseudomonadati</taxon>
        <taxon>Pseudomonadota</taxon>
        <taxon>Betaproteobacteria</taxon>
        <taxon>Burkholderiales</taxon>
        <taxon>Alcaligenaceae</taxon>
        <taxon>Achromobacter</taxon>
    </lineage>
</organism>
<dbReference type="PROSITE" id="PS51257">
    <property type="entry name" value="PROKAR_LIPOPROTEIN"/>
    <property type="match status" value="1"/>
</dbReference>
<evidence type="ECO:0000256" key="1">
    <source>
        <dbReference type="SAM" id="SignalP"/>
    </source>
</evidence>
<feature type="chain" id="PRO_5032421082" description="Lipoprotein" evidence="1">
    <location>
        <begin position="22"/>
        <end position="131"/>
    </location>
</feature>
<proteinExistence type="predicted"/>
<accession>A0A848NCL2</accession>
<dbReference type="Proteomes" id="UP000542405">
    <property type="component" value="Unassembled WGS sequence"/>
</dbReference>
<evidence type="ECO:0000313" key="2">
    <source>
        <dbReference type="EMBL" id="NMU88382.1"/>
    </source>
</evidence>
<dbReference type="AlphaFoldDB" id="A0A848NCL2"/>
<evidence type="ECO:0000313" key="3">
    <source>
        <dbReference type="Proteomes" id="UP000542405"/>
    </source>
</evidence>
<dbReference type="EMBL" id="JABBZE010000002">
    <property type="protein sequence ID" value="NMU88382.1"/>
    <property type="molecule type" value="Genomic_DNA"/>
</dbReference>
<feature type="signal peptide" evidence="1">
    <location>
        <begin position="1"/>
        <end position="21"/>
    </location>
</feature>
<evidence type="ECO:0008006" key="4">
    <source>
        <dbReference type="Google" id="ProtNLM"/>
    </source>
</evidence>